<dbReference type="EMBL" id="BPVZ01000044">
    <property type="protein sequence ID" value="GKV15746.1"/>
    <property type="molecule type" value="Genomic_DNA"/>
</dbReference>
<dbReference type="AlphaFoldDB" id="A0AAV5JXY4"/>
<proteinExistence type="predicted"/>
<keyword evidence="2" id="KW-1185">Reference proteome</keyword>
<organism evidence="1 2">
    <name type="scientific">Rubroshorea leprosula</name>
    <dbReference type="NCBI Taxonomy" id="152421"/>
    <lineage>
        <taxon>Eukaryota</taxon>
        <taxon>Viridiplantae</taxon>
        <taxon>Streptophyta</taxon>
        <taxon>Embryophyta</taxon>
        <taxon>Tracheophyta</taxon>
        <taxon>Spermatophyta</taxon>
        <taxon>Magnoliopsida</taxon>
        <taxon>eudicotyledons</taxon>
        <taxon>Gunneridae</taxon>
        <taxon>Pentapetalae</taxon>
        <taxon>rosids</taxon>
        <taxon>malvids</taxon>
        <taxon>Malvales</taxon>
        <taxon>Dipterocarpaceae</taxon>
        <taxon>Rubroshorea</taxon>
    </lineage>
</organism>
<comment type="caution">
    <text evidence="1">The sequence shown here is derived from an EMBL/GenBank/DDBJ whole genome shotgun (WGS) entry which is preliminary data.</text>
</comment>
<evidence type="ECO:0000313" key="2">
    <source>
        <dbReference type="Proteomes" id="UP001054252"/>
    </source>
</evidence>
<dbReference type="Proteomes" id="UP001054252">
    <property type="component" value="Unassembled WGS sequence"/>
</dbReference>
<gene>
    <name evidence="1" type="ORF">SLEP1_g26502</name>
</gene>
<name>A0AAV5JXY4_9ROSI</name>
<reference evidence="1 2" key="1">
    <citation type="journal article" date="2021" name="Commun. Biol.">
        <title>The genome of Shorea leprosula (Dipterocarpaceae) highlights the ecological relevance of drought in aseasonal tropical rainforests.</title>
        <authorList>
            <person name="Ng K.K.S."/>
            <person name="Kobayashi M.J."/>
            <person name="Fawcett J.A."/>
            <person name="Hatakeyama M."/>
            <person name="Paape T."/>
            <person name="Ng C.H."/>
            <person name="Ang C.C."/>
            <person name="Tnah L.H."/>
            <person name="Lee C.T."/>
            <person name="Nishiyama T."/>
            <person name="Sese J."/>
            <person name="O'Brien M.J."/>
            <person name="Copetti D."/>
            <person name="Mohd Noor M.I."/>
            <person name="Ong R.C."/>
            <person name="Putra M."/>
            <person name="Sireger I.Z."/>
            <person name="Indrioko S."/>
            <person name="Kosugi Y."/>
            <person name="Izuno A."/>
            <person name="Isagi Y."/>
            <person name="Lee S.L."/>
            <person name="Shimizu K.K."/>
        </authorList>
    </citation>
    <scope>NUCLEOTIDE SEQUENCE [LARGE SCALE GENOMIC DNA]</scope>
    <source>
        <strain evidence="1">214</strain>
    </source>
</reference>
<sequence length="127" mass="14230">MFPPLSQISKIHSNPFELKNPKFKNPFDRNPACFLHSVNDRGFLAATRSLACSLLSVNDRGFLAANRSPACSLLSVNDRGFLAADRSPTCCLFSINDRGFQWYLLELLTESHKLSPFMLVSHIPIDC</sequence>
<accession>A0AAV5JXY4</accession>
<evidence type="ECO:0000313" key="1">
    <source>
        <dbReference type="EMBL" id="GKV15746.1"/>
    </source>
</evidence>
<protein>
    <submittedName>
        <fullName evidence="1">Uncharacterized protein</fullName>
    </submittedName>
</protein>